<proteinExistence type="predicted"/>
<keyword evidence="2" id="KW-1185">Reference proteome</keyword>
<evidence type="ECO:0000313" key="1">
    <source>
        <dbReference type="EMBL" id="KYN29782.1"/>
    </source>
</evidence>
<name>A0A151JR11_9HYME</name>
<dbReference type="AlphaFoldDB" id="A0A151JR11"/>
<dbReference type="Proteomes" id="UP000078492">
    <property type="component" value="Unassembled WGS sequence"/>
</dbReference>
<reference evidence="1 2" key="1">
    <citation type="submission" date="2015-09" db="EMBL/GenBank/DDBJ databases">
        <title>Trachymyrmex cornetzi WGS genome.</title>
        <authorList>
            <person name="Nygaard S."/>
            <person name="Hu H."/>
            <person name="Boomsma J."/>
            <person name="Zhang G."/>
        </authorList>
    </citation>
    <scope>NUCLEOTIDE SEQUENCE [LARGE SCALE GENOMIC DNA]</scope>
    <source>
        <strain evidence="1">Tcor2-1</strain>
        <tissue evidence="1">Whole body</tissue>
    </source>
</reference>
<evidence type="ECO:0000313" key="2">
    <source>
        <dbReference type="Proteomes" id="UP000078492"/>
    </source>
</evidence>
<sequence>MRGGNFAQIVPVPLHTGRVAERCRWSLTEFRAVDHIPPKLGHMRLCIGGAARRGAVPSAWPGDTQRKEKHRRIPNFEYVKEHVKSIKYIGGEKRDSGDTNSAKLSISNDQSESCTLEYWTFQRCSLVGEGESSNQLSLVFCVSPYSWTLHGSATGNHPWSGGKPFQLLATVAGWSAGGATATPTPTSRDVTNQAGYVAEKRCHDDDR</sequence>
<protein>
    <submittedName>
        <fullName evidence="1">Uncharacterized protein</fullName>
    </submittedName>
</protein>
<gene>
    <name evidence="1" type="ORF">ALC57_00787</name>
</gene>
<dbReference type="EMBL" id="KQ978619">
    <property type="protein sequence ID" value="KYN29782.1"/>
    <property type="molecule type" value="Genomic_DNA"/>
</dbReference>
<accession>A0A151JR11</accession>
<organism evidence="1 2">
    <name type="scientific">Trachymyrmex cornetzi</name>
    <dbReference type="NCBI Taxonomy" id="471704"/>
    <lineage>
        <taxon>Eukaryota</taxon>
        <taxon>Metazoa</taxon>
        <taxon>Ecdysozoa</taxon>
        <taxon>Arthropoda</taxon>
        <taxon>Hexapoda</taxon>
        <taxon>Insecta</taxon>
        <taxon>Pterygota</taxon>
        <taxon>Neoptera</taxon>
        <taxon>Endopterygota</taxon>
        <taxon>Hymenoptera</taxon>
        <taxon>Apocrita</taxon>
        <taxon>Aculeata</taxon>
        <taxon>Formicoidea</taxon>
        <taxon>Formicidae</taxon>
        <taxon>Myrmicinae</taxon>
        <taxon>Trachymyrmex</taxon>
    </lineage>
</organism>